<organism evidence="2 3">
    <name type="scientific">Vanrija pseudolonga</name>
    <dbReference type="NCBI Taxonomy" id="143232"/>
    <lineage>
        <taxon>Eukaryota</taxon>
        <taxon>Fungi</taxon>
        <taxon>Dikarya</taxon>
        <taxon>Basidiomycota</taxon>
        <taxon>Agaricomycotina</taxon>
        <taxon>Tremellomycetes</taxon>
        <taxon>Trichosporonales</taxon>
        <taxon>Trichosporonaceae</taxon>
        <taxon>Vanrija</taxon>
    </lineage>
</organism>
<sequence>MSGRTRTRDQIFPRALIERYEGDSEDANDATDADADINEGGDDGGDGNDNDSTNNIDHKNDDDLELKEGSEVADAEEQPEQATVGGLPGIAREAVLMLSPQAHSSSEASTQLDLHAAHPVGTGDLAVTKPDREQPKSTVHAKASRWARFQAAVTFRRKRQKH</sequence>
<feature type="region of interest" description="Disordered" evidence="1">
    <location>
        <begin position="121"/>
        <end position="143"/>
    </location>
</feature>
<dbReference type="Proteomes" id="UP000827549">
    <property type="component" value="Chromosome 1"/>
</dbReference>
<evidence type="ECO:0000313" key="2">
    <source>
        <dbReference type="EMBL" id="WOO77772.1"/>
    </source>
</evidence>
<dbReference type="EMBL" id="CP086714">
    <property type="protein sequence ID" value="WOO77772.1"/>
    <property type="molecule type" value="Genomic_DNA"/>
</dbReference>
<dbReference type="GeneID" id="87804595"/>
<keyword evidence="3" id="KW-1185">Reference proteome</keyword>
<feature type="compositionally biased region" description="Basic and acidic residues" evidence="1">
    <location>
        <begin position="56"/>
        <end position="70"/>
    </location>
</feature>
<accession>A0AAF1BFT4</accession>
<protein>
    <submittedName>
        <fullName evidence="2">Uncharacterized protein</fullName>
    </submittedName>
</protein>
<name>A0AAF1BFT4_9TREE</name>
<evidence type="ECO:0000256" key="1">
    <source>
        <dbReference type="SAM" id="MobiDB-lite"/>
    </source>
</evidence>
<dbReference type="RefSeq" id="XP_062623804.1">
    <property type="nucleotide sequence ID" value="XM_062767820.1"/>
</dbReference>
<feature type="compositionally biased region" description="Acidic residues" evidence="1">
    <location>
        <begin position="23"/>
        <end position="49"/>
    </location>
</feature>
<feature type="region of interest" description="Disordered" evidence="1">
    <location>
        <begin position="1"/>
        <end position="88"/>
    </location>
</feature>
<reference evidence="2" key="1">
    <citation type="submission" date="2023-10" db="EMBL/GenBank/DDBJ databases">
        <authorList>
            <person name="Noh H."/>
        </authorList>
    </citation>
    <scope>NUCLEOTIDE SEQUENCE</scope>
    <source>
        <strain evidence="2">DUCC4014</strain>
    </source>
</reference>
<feature type="compositionally biased region" description="Basic and acidic residues" evidence="1">
    <location>
        <begin position="1"/>
        <end position="22"/>
    </location>
</feature>
<proteinExistence type="predicted"/>
<gene>
    <name evidence="2" type="ORF">LOC62_01G001339</name>
</gene>
<evidence type="ECO:0000313" key="3">
    <source>
        <dbReference type="Proteomes" id="UP000827549"/>
    </source>
</evidence>
<dbReference type="AlphaFoldDB" id="A0AAF1BFT4"/>